<organism evidence="7 8">
    <name type="scientific">Pseudochryseolinea flava</name>
    <dbReference type="NCBI Taxonomy" id="2059302"/>
    <lineage>
        <taxon>Bacteria</taxon>
        <taxon>Pseudomonadati</taxon>
        <taxon>Bacteroidota</taxon>
        <taxon>Cytophagia</taxon>
        <taxon>Cytophagales</taxon>
        <taxon>Fulvivirgaceae</taxon>
        <taxon>Pseudochryseolinea</taxon>
    </lineage>
</organism>
<dbReference type="InterPro" id="IPR003544">
    <property type="entry name" value="Cyt_c_biogenesis_CcmB"/>
</dbReference>
<evidence type="ECO:0000256" key="5">
    <source>
        <dbReference type="ARBA" id="ARBA00023136"/>
    </source>
</evidence>
<keyword evidence="3 6" id="KW-0812">Transmembrane</keyword>
<feature type="transmembrane region" description="Helical" evidence="6">
    <location>
        <begin position="128"/>
        <end position="148"/>
    </location>
</feature>
<gene>
    <name evidence="7" type="ORF">DQQ10_16980</name>
</gene>
<dbReference type="Pfam" id="PF03379">
    <property type="entry name" value="CcmB"/>
    <property type="match status" value="1"/>
</dbReference>
<proteinExistence type="inferred from homology"/>
<feature type="transmembrane region" description="Helical" evidence="6">
    <location>
        <begin position="53"/>
        <end position="74"/>
    </location>
</feature>
<sequence length="221" mass="24949">MLKIVLLLFQKELKLELRRRSVISGISLYVFSLVFICYITFSLRNNTISEATWSALFWLAILFSVINSVAKSFIGERKGLFIYYYSIASAQAIIFSKILYNTLLCFALSAVGYFLFSIFIDNPVQDQPLFWSILFLTSWGFSASLSLISGIAAKANNSNILMAVLSFPVLIALLLLAIKATKNVLDGLDRSTSTDELWNILAINCILTALAYLLFRYIWRS</sequence>
<accession>A0A364XYY7</accession>
<dbReference type="GO" id="GO:0015232">
    <property type="term" value="F:heme transmembrane transporter activity"/>
    <property type="evidence" value="ECO:0007669"/>
    <property type="project" value="InterPro"/>
</dbReference>
<comment type="subcellular location">
    <subcellularLocation>
        <location evidence="1">Membrane</location>
        <topology evidence="1">Multi-pass membrane protein</topology>
    </subcellularLocation>
</comment>
<keyword evidence="8" id="KW-1185">Reference proteome</keyword>
<feature type="transmembrane region" description="Helical" evidence="6">
    <location>
        <begin position="198"/>
        <end position="219"/>
    </location>
</feature>
<protein>
    <submittedName>
        <fullName evidence="7">ABC transporter permease</fullName>
    </submittedName>
</protein>
<dbReference type="AlphaFoldDB" id="A0A364XYY7"/>
<evidence type="ECO:0000256" key="1">
    <source>
        <dbReference type="ARBA" id="ARBA00004141"/>
    </source>
</evidence>
<evidence type="ECO:0000256" key="4">
    <source>
        <dbReference type="ARBA" id="ARBA00022989"/>
    </source>
</evidence>
<evidence type="ECO:0000313" key="7">
    <source>
        <dbReference type="EMBL" id="RAV99741.1"/>
    </source>
</evidence>
<dbReference type="Proteomes" id="UP000251889">
    <property type="component" value="Unassembled WGS sequence"/>
</dbReference>
<keyword evidence="4 6" id="KW-1133">Transmembrane helix</keyword>
<dbReference type="EMBL" id="QMFY01000009">
    <property type="protein sequence ID" value="RAV99741.1"/>
    <property type="molecule type" value="Genomic_DNA"/>
</dbReference>
<keyword evidence="5 6" id="KW-0472">Membrane</keyword>
<dbReference type="OrthoDB" id="9788444at2"/>
<comment type="similarity">
    <text evidence="2">Belongs to the CcmB/CycW/HelB family.</text>
</comment>
<feature type="transmembrane region" description="Helical" evidence="6">
    <location>
        <begin position="160"/>
        <end position="178"/>
    </location>
</feature>
<evidence type="ECO:0000256" key="6">
    <source>
        <dbReference type="SAM" id="Phobius"/>
    </source>
</evidence>
<evidence type="ECO:0000313" key="8">
    <source>
        <dbReference type="Proteomes" id="UP000251889"/>
    </source>
</evidence>
<name>A0A364XYY7_9BACT</name>
<dbReference type="GO" id="GO:0016020">
    <property type="term" value="C:membrane"/>
    <property type="evidence" value="ECO:0007669"/>
    <property type="project" value="UniProtKB-SubCell"/>
</dbReference>
<feature type="transmembrane region" description="Helical" evidence="6">
    <location>
        <begin position="94"/>
        <end position="116"/>
    </location>
</feature>
<comment type="caution">
    <text evidence="7">The sequence shown here is derived from an EMBL/GenBank/DDBJ whole genome shotgun (WGS) entry which is preliminary data.</text>
</comment>
<evidence type="ECO:0000256" key="2">
    <source>
        <dbReference type="ARBA" id="ARBA00010544"/>
    </source>
</evidence>
<dbReference type="GO" id="GO:0017004">
    <property type="term" value="P:cytochrome complex assembly"/>
    <property type="evidence" value="ECO:0007669"/>
    <property type="project" value="InterPro"/>
</dbReference>
<reference evidence="7 8" key="1">
    <citation type="submission" date="2018-06" db="EMBL/GenBank/DDBJ databases">
        <title>Chryseolinea flavus sp. nov., a member of the phylum Bacteroidetes isolated from soil.</title>
        <authorList>
            <person name="Li Y."/>
            <person name="Wang J."/>
        </authorList>
    </citation>
    <scope>NUCLEOTIDE SEQUENCE [LARGE SCALE GENOMIC DNA]</scope>
    <source>
        <strain evidence="7 8">SDU1-6</strain>
    </source>
</reference>
<evidence type="ECO:0000256" key="3">
    <source>
        <dbReference type="ARBA" id="ARBA00022692"/>
    </source>
</evidence>
<feature type="transmembrane region" description="Helical" evidence="6">
    <location>
        <begin position="21"/>
        <end position="41"/>
    </location>
</feature>